<dbReference type="SMART" id="SM00895">
    <property type="entry name" value="FCD"/>
    <property type="match status" value="1"/>
</dbReference>
<reference evidence="5 6" key="1">
    <citation type="submission" date="2016-10" db="EMBL/GenBank/DDBJ databases">
        <authorList>
            <person name="de Groot N.N."/>
        </authorList>
    </citation>
    <scope>NUCLEOTIDE SEQUENCE [LARGE SCALE GENOMIC DNA]</scope>
    <source>
        <strain evidence="5 6">DSM 10495</strain>
    </source>
</reference>
<dbReference type="OrthoDB" id="3864082at2"/>
<accession>A0A1H4JMT1</accession>
<dbReference type="AlphaFoldDB" id="A0A1H4JMT1"/>
<dbReference type="STRING" id="156980.SAMN04489745_0274"/>
<proteinExistence type="predicted"/>
<dbReference type="EMBL" id="FNSN01000003">
    <property type="protein sequence ID" value="SEB47477.1"/>
    <property type="molecule type" value="Genomic_DNA"/>
</dbReference>
<dbReference type="InterPro" id="IPR000524">
    <property type="entry name" value="Tscrpt_reg_HTH_GntR"/>
</dbReference>
<gene>
    <name evidence="5" type="ORF">SAMN04489745_0274</name>
</gene>
<evidence type="ECO:0000256" key="2">
    <source>
        <dbReference type="ARBA" id="ARBA00023125"/>
    </source>
</evidence>
<evidence type="ECO:0000313" key="6">
    <source>
        <dbReference type="Proteomes" id="UP000182652"/>
    </source>
</evidence>
<name>A0A1H4JMT1_9MICC</name>
<dbReference type="InterPro" id="IPR008920">
    <property type="entry name" value="TF_FadR/GntR_C"/>
</dbReference>
<dbReference type="GO" id="GO:0003700">
    <property type="term" value="F:DNA-binding transcription factor activity"/>
    <property type="evidence" value="ECO:0007669"/>
    <property type="project" value="InterPro"/>
</dbReference>
<dbReference type="Proteomes" id="UP000182652">
    <property type="component" value="Unassembled WGS sequence"/>
</dbReference>
<dbReference type="CDD" id="cd07377">
    <property type="entry name" value="WHTH_GntR"/>
    <property type="match status" value="1"/>
</dbReference>
<dbReference type="InterPro" id="IPR036388">
    <property type="entry name" value="WH-like_DNA-bd_sf"/>
</dbReference>
<dbReference type="InterPro" id="IPR036390">
    <property type="entry name" value="WH_DNA-bd_sf"/>
</dbReference>
<dbReference type="SUPFAM" id="SSF48008">
    <property type="entry name" value="GntR ligand-binding domain-like"/>
    <property type="match status" value="1"/>
</dbReference>
<dbReference type="RefSeq" id="WP_082724283.1">
    <property type="nucleotide sequence ID" value="NZ_PVZO01000012.1"/>
</dbReference>
<evidence type="ECO:0000256" key="1">
    <source>
        <dbReference type="ARBA" id="ARBA00023015"/>
    </source>
</evidence>
<dbReference type="PANTHER" id="PTHR43537">
    <property type="entry name" value="TRANSCRIPTIONAL REGULATOR, GNTR FAMILY"/>
    <property type="match status" value="1"/>
</dbReference>
<dbReference type="Gene3D" id="1.20.120.530">
    <property type="entry name" value="GntR ligand-binding domain-like"/>
    <property type="match status" value="1"/>
</dbReference>
<dbReference type="SUPFAM" id="SSF46785">
    <property type="entry name" value="Winged helix' DNA-binding domain"/>
    <property type="match status" value="1"/>
</dbReference>
<evidence type="ECO:0000256" key="3">
    <source>
        <dbReference type="ARBA" id="ARBA00023163"/>
    </source>
</evidence>
<evidence type="ECO:0000259" key="4">
    <source>
        <dbReference type="PROSITE" id="PS50949"/>
    </source>
</evidence>
<keyword evidence="3" id="KW-0804">Transcription</keyword>
<dbReference type="Gene3D" id="1.10.10.10">
    <property type="entry name" value="Winged helix-like DNA-binding domain superfamily/Winged helix DNA-binding domain"/>
    <property type="match status" value="1"/>
</dbReference>
<dbReference type="Pfam" id="PF00392">
    <property type="entry name" value="GntR"/>
    <property type="match status" value="1"/>
</dbReference>
<dbReference type="PANTHER" id="PTHR43537:SF45">
    <property type="entry name" value="GNTR FAMILY REGULATORY PROTEIN"/>
    <property type="match status" value="1"/>
</dbReference>
<dbReference type="Pfam" id="PF07729">
    <property type="entry name" value="FCD"/>
    <property type="match status" value="1"/>
</dbReference>
<dbReference type="SMART" id="SM00345">
    <property type="entry name" value="HTH_GNTR"/>
    <property type="match status" value="1"/>
</dbReference>
<dbReference type="GO" id="GO:0003677">
    <property type="term" value="F:DNA binding"/>
    <property type="evidence" value="ECO:0007669"/>
    <property type="project" value="UniProtKB-KW"/>
</dbReference>
<organism evidence="5 6">
    <name type="scientific">Arthrobacter woluwensis</name>
    <dbReference type="NCBI Taxonomy" id="156980"/>
    <lineage>
        <taxon>Bacteria</taxon>
        <taxon>Bacillati</taxon>
        <taxon>Actinomycetota</taxon>
        <taxon>Actinomycetes</taxon>
        <taxon>Micrococcales</taxon>
        <taxon>Micrococcaceae</taxon>
        <taxon>Arthrobacter</taxon>
    </lineage>
</organism>
<keyword evidence="2 5" id="KW-0238">DNA-binding</keyword>
<dbReference type="PROSITE" id="PS50949">
    <property type="entry name" value="HTH_GNTR"/>
    <property type="match status" value="1"/>
</dbReference>
<dbReference type="InterPro" id="IPR011711">
    <property type="entry name" value="GntR_C"/>
</dbReference>
<sequence>MSTPGVTAVNPVSDLPLAPIAPKPNLRESVTESLRAAIIAGSLEEGTLYSAPALGAVFGVSATPVREAMMDLAREGLVETVKNKGFRVLGVSEEELDEITEIRLMIEAPTVGKLPGRIPESAFPRLRTLAAAIVTAAEEGDLTAYLVNDRTFHSELLSFYGNSQLEDLATRLRMRTRMYGLRTLSDNHQLSSSAKEHDELLDLIQAGDAAGAEALMRRHLGHTRGLWATGHQESGQHDTSRPPAP</sequence>
<evidence type="ECO:0000313" key="5">
    <source>
        <dbReference type="EMBL" id="SEB47477.1"/>
    </source>
</evidence>
<feature type="domain" description="HTH gntR-type" evidence="4">
    <location>
        <begin position="24"/>
        <end position="91"/>
    </location>
</feature>
<protein>
    <submittedName>
        <fullName evidence="5">DNA-binding transcriptional regulator, GntR family</fullName>
    </submittedName>
</protein>
<keyword evidence="1" id="KW-0805">Transcription regulation</keyword>
<keyword evidence="6" id="KW-1185">Reference proteome</keyword>